<keyword evidence="2" id="KW-0614">Plasmid</keyword>
<sequence length="75" mass="8030">MTSIGPAVRNAKSVKAVGPNPRSCNTGVTLKHHTHSSHYILHVNSTRALCFFGFSNYSLNFGLANFVPNALSTLG</sequence>
<proteinExistence type="predicted"/>
<feature type="region of interest" description="Disordered" evidence="1">
    <location>
        <begin position="1"/>
        <end position="20"/>
    </location>
</feature>
<geneLocation type="plasmid" evidence="2">
    <name>pRGRH0712</name>
</geneLocation>
<reference evidence="2" key="2">
    <citation type="submission" date="2015-07" db="EMBL/GenBank/DDBJ databases">
        <title>Plasmids, circular viruses and viroids from rat gut.</title>
        <authorList>
            <person name="Jorgensen T.J."/>
            <person name="Hansen M.A."/>
            <person name="Xu Z."/>
            <person name="Tabak M.A."/>
            <person name="Sorensen S.J."/>
            <person name="Hansen L.H."/>
        </authorList>
    </citation>
    <scope>NUCLEOTIDE SEQUENCE</scope>
    <source>
        <plasmid evidence="2">pRGRH0712</plasmid>
    </source>
</reference>
<evidence type="ECO:0000313" key="2">
    <source>
        <dbReference type="EMBL" id="CRY95668.1"/>
    </source>
</evidence>
<dbReference type="AlphaFoldDB" id="A0A0H5Q1D9"/>
<reference evidence="2" key="1">
    <citation type="submission" date="2015-06" db="EMBL/GenBank/DDBJ databases">
        <authorList>
            <person name="Joergensen T."/>
        </authorList>
    </citation>
    <scope>NUCLEOTIDE SEQUENCE</scope>
    <source>
        <plasmid evidence="2">pRGRH0712</plasmid>
    </source>
</reference>
<dbReference type="EMBL" id="LN853329">
    <property type="protein sequence ID" value="CRY95668.1"/>
    <property type="molecule type" value="Genomic_DNA"/>
</dbReference>
<organism evidence="2">
    <name type="scientific">uncultured prokaryote</name>
    <dbReference type="NCBI Taxonomy" id="198431"/>
    <lineage>
        <taxon>unclassified sequences</taxon>
        <taxon>environmental samples</taxon>
    </lineage>
</organism>
<name>A0A0H5Q1D9_9ZZZZ</name>
<evidence type="ECO:0000256" key="1">
    <source>
        <dbReference type="SAM" id="MobiDB-lite"/>
    </source>
</evidence>
<protein>
    <submittedName>
        <fullName evidence="2">Uncharacterized protein</fullName>
    </submittedName>
</protein>
<accession>A0A0H5Q1D9</accession>